<gene>
    <name evidence="1" type="ORF">NDU88_006713</name>
</gene>
<accession>A0AAV7UMD8</accession>
<reference evidence="1" key="1">
    <citation type="journal article" date="2022" name="bioRxiv">
        <title>Sequencing and chromosome-scale assembly of the giantPleurodeles waltlgenome.</title>
        <authorList>
            <person name="Brown T."/>
            <person name="Elewa A."/>
            <person name="Iarovenko S."/>
            <person name="Subramanian E."/>
            <person name="Araus A.J."/>
            <person name="Petzold A."/>
            <person name="Susuki M."/>
            <person name="Suzuki K.-i.T."/>
            <person name="Hayashi T."/>
            <person name="Toyoda A."/>
            <person name="Oliveira C."/>
            <person name="Osipova E."/>
            <person name="Leigh N.D."/>
            <person name="Simon A."/>
            <person name="Yun M.H."/>
        </authorList>
    </citation>
    <scope>NUCLEOTIDE SEQUENCE</scope>
    <source>
        <strain evidence="1">20211129_DDA</strain>
        <tissue evidence="1">Liver</tissue>
    </source>
</reference>
<evidence type="ECO:0000313" key="1">
    <source>
        <dbReference type="EMBL" id="KAJ1189972.1"/>
    </source>
</evidence>
<evidence type="ECO:0000313" key="2">
    <source>
        <dbReference type="Proteomes" id="UP001066276"/>
    </source>
</evidence>
<protein>
    <submittedName>
        <fullName evidence="1">Uncharacterized protein</fullName>
    </submittedName>
</protein>
<dbReference type="Proteomes" id="UP001066276">
    <property type="component" value="Chromosome 3_1"/>
</dbReference>
<dbReference type="EMBL" id="JANPWB010000005">
    <property type="protein sequence ID" value="KAJ1189972.1"/>
    <property type="molecule type" value="Genomic_DNA"/>
</dbReference>
<name>A0AAV7UMD8_PLEWA</name>
<keyword evidence="2" id="KW-1185">Reference proteome</keyword>
<dbReference type="AlphaFoldDB" id="A0AAV7UMD8"/>
<sequence length="93" mass="10642">MEEVVGYVQSRLRKSFEIDVRNMLRSECPRPALSGKVAGTPALDPHTETFLKNYAKDPKKVIDRAWWGWQDKLLHISGSLTKFLDLVVQAKET</sequence>
<organism evidence="1 2">
    <name type="scientific">Pleurodeles waltl</name>
    <name type="common">Iberian ribbed newt</name>
    <dbReference type="NCBI Taxonomy" id="8319"/>
    <lineage>
        <taxon>Eukaryota</taxon>
        <taxon>Metazoa</taxon>
        <taxon>Chordata</taxon>
        <taxon>Craniata</taxon>
        <taxon>Vertebrata</taxon>
        <taxon>Euteleostomi</taxon>
        <taxon>Amphibia</taxon>
        <taxon>Batrachia</taxon>
        <taxon>Caudata</taxon>
        <taxon>Salamandroidea</taxon>
        <taxon>Salamandridae</taxon>
        <taxon>Pleurodelinae</taxon>
        <taxon>Pleurodeles</taxon>
    </lineage>
</organism>
<comment type="caution">
    <text evidence="1">The sequence shown here is derived from an EMBL/GenBank/DDBJ whole genome shotgun (WGS) entry which is preliminary data.</text>
</comment>
<proteinExistence type="predicted"/>